<reference evidence="2" key="1">
    <citation type="submission" date="2019-02" db="EMBL/GenBank/DDBJ databases">
        <authorList>
            <person name="Gruber-Vodicka R. H."/>
            <person name="Seah K. B. B."/>
        </authorList>
    </citation>
    <scope>NUCLEOTIDE SEQUENCE</scope>
    <source>
        <strain evidence="2">BECK_BZ125</strain>
        <strain evidence="3">BECK_BZ126</strain>
    </source>
</reference>
<keyword evidence="1" id="KW-1133">Transmembrane helix</keyword>
<dbReference type="AlphaFoldDB" id="A0A450YE70"/>
<evidence type="ECO:0000313" key="2">
    <source>
        <dbReference type="EMBL" id="VFK39765.1"/>
    </source>
</evidence>
<feature type="transmembrane region" description="Helical" evidence="1">
    <location>
        <begin position="64"/>
        <end position="82"/>
    </location>
</feature>
<feature type="transmembrane region" description="Helical" evidence="1">
    <location>
        <begin position="130"/>
        <end position="147"/>
    </location>
</feature>
<evidence type="ECO:0000313" key="3">
    <source>
        <dbReference type="EMBL" id="VFK54244.1"/>
    </source>
</evidence>
<keyword evidence="1" id="KW-0812">Transmembrane</keyword>
<feature type="transmembrane region" description="Helical" evidence="1">
    <location>
        <begin position="94"/>
        <end position="118"/>
    </location>
</feature>
<evidence type="ECO:0000256" key="1">
    <source>
        <dbReference type="SAM" id="Phobius"/>
    </source>
</evidence>
<name>A0A450YE70_9GAMM</name>
<sequence length="161" mass="18401">MRILLQAAISRSQDFGRYLARGRDDWRRYPGGGHRRDAWGYPWRRYWWNHRSQCEGSRLVDVDIIGLGIAFCLLASAIFGALEIYHHRKIEIGNIILICFATFSIIGGVDLIMAAWHGNAEDLPPRWREYLTVSGIAGIGVALNLIWEKVAPLLSKRGRIR</sequence>
<keyword evidence="1" id="KW-0472">Membrane</keyword>
<dbReference type="EMBL" id="CAADFT010000005">
    <property type="protein sequence ID" value="VFK39765.1"/>
    <property type="molecule type" value="Genomic_DNA"/>
</dbReference>
<organism evidence="2">
    <name type="scientific">Candidatus Kentrum sp. TC</name>
    <dbReference type="NCBI Taxonomy" id="2126339"/>
    <lineage>
        <taxon>Bacteria</taxon>
        <taxon>Pseudomonadati</taxon>
        <taxon>Pseudomonadota</taxon>
        <taxon>Gammaproteobacteria</taxon>
        <taxon>Candidatus Kentrum</taxon>
    </lineage>
</organism>
<dbReference type="EMBL" id="CAADFW010000004">
    <property type="protein sequence ID" value="VFK54244.1"/>
    <property type="molecule type" value="Genomic_DNA"/>
</dbReference>
<gene>
    <name evidence="2" type="ORF">BECKTC1821E_GA0114239_100542</name>
    <name evidence="3" type="ORF">BECKTC1821F_GA0114240_100483</name>
</gene>
<protein>
    <submittedName>
        <fullName evidence="2">Uncharacterized protein</fullName>
    </submittedName>
</protein>
<proteinExistence type="predicted"/>
<accession>A0A450YE70</accession>